<evidence type="ECO:0000313" key="2">
    <source>
        <dbReference type="Proteomes" id="UP000779574"/>
    </source>
</evidence>
<feature type="non-terminal residue" evidence="1">
    <location>
        <position position="1"/>
    </location>
</feature>
<evidence type="ECO:0000313" key="1">
    <source>
        <dbReference type="EMBL" id="KAG9689923.1"/>
    </source>
</evidence>
<reference evidence="1" key="1">
    <citation type="journal article" date="2021" name="J Fungi (Basel)">
        <title>Virulence traits and population genomics of the black yeast Aureobasidium melanogenum.</title>
        <authorList>
            <person name="Cernosa A."/>
            <person name="Sun X."/>
            <person name="Gostincar C."/>
            <person name="Fang C."/>
            <person name="Gunde-Cimerman N."/>
            <person name="Song Z."/>
        </authorList>
    </citation>
    <scope>NUCLEOTIDE SEQUENCE</scope>
    <source>
        <strain evidence="1">EXF-9911</strain>
    </source>
</reference>
<organism evidence="1 2">
    <name type="scientific">Aureobasidium melanogenum</name>
    <name type="common">Aureobasidium pullulans var. melanogenum</name>
    <dbReference type="NCBI Taxonomy" id="46634"/>
    <lineage>
        <taxon>Eukaryota</taxon>
        <taxon>Fungi</taxon>
        <taxon>Dikarya</taxon>
        <taxon>Ascomycota</taxon>
        <taxon>Pezizomycotina</taxon>
        <taxon>Dothideomycetes</taxon>
        <taxon>Dothideomycetidae</taxon>
        <taxon>Dothideales</taxon>
        <taxon>Saccotheciaceae</taxon>
        <taxon>Aureobasidium</taxon>
    </lineage>
</organism>
<proteinExistence type="predicted"/>
<dbReference type="AlphaFoldDB" id="A0A9P8EIQ8"/>
<dbReference type="EMBL" id="JAHFXF010000330">
    <property type="protein sequence ID" value="KAG9689923.1"/>
    <property type="molecule type" value="Genomic_DNA"/>
</dbReference>
<protein>
    <submittedName>
        <fullName evidence="1">Uncharacterized protein</fullName>
    </submittedName>
</protein>
<reference evidence="1" key="2">
    <citation type="submission" date="2021-08" db="EMBL/GenBank/DDBJ databases">
        <authorList>
            <person name="Gostincar C."/>
            <person name="Sun X."/>
            <person name="Song Z."/>
            <person name="Gunde-Cimerman N."/>
        </authorList>
    </citation>
    <scope>NUCLEOTIDE SEQUENCE</scope>
    <source>
        <strain evidence="1">EXF-9911</strain>
    </source>
</reference>
<comment type="caution">
    <text evidence="1">The sequence shown here is derived from an EMBL/GenBank/DDBJ whole genome shotgun (WGS) entry which is preliminary data.</text>
</comment>
<dbReference type="Proteomes" id="UP000779574">
    <property type="component" value="Unassembled WGS sequence"/>
</dbReference>
<gene>
    <name evidence="1" type="ORF">KCU76_g8523</name>
</gene>
<name>A0A9P8EIQ8_AURME</name>
<accession>A0A9P8EIQ8</accession>
<sequence length="631" mass="69047">MLLAIHQCIRLLEPQLSPCSNLDWLIYGQPVIALFSKSGNSTYTAFDREHLGQPSRHTRGQSLKLWVACDDANRLLVILTQEIQVSSGKKPRIFYLCISVESLAVDTACPTYWAISDGVVPLKPLDQSNDADTRPEQTSRLLRISFSPAAKSYVIMPDFPHTGRVSEASMSLLRKLKALSQAPYFDLFTTHDSWIYQSLLRLQVILSGRTVTGFNISCNNFYPGGRRAIIDAWESQGWRPLVEGIGDESEIEPECRKGLKRKHDAISTIDVPAIGSPAPPPYDLPVSDLPSAATPGAISEAGLGAASTASFDMAAVLVKECAESGRASVLSEVYPRGRSISLPPETTFKPLSPNFDFTPIARSIVPAVTPEPTTPVCIAAVSSPCRSVALSIQMDDYSPAAPASAATPPQAPPHYVCKSPLMHVPETPPFDTLPTCKAIAASTNTRSVLVNWLATLLRRYPYFHHTCIAELLALASAVRRGDAEDTIRRLRARCLASLLDQVTDYNHLEVEHKSTNKIGSSELEELVSWLLLLNPDGDLIFLEQLSEASRALKGIRKTDHVCGLAATPRSSDGALFDHPTSKDEDASVNEFMICKASIILDACMAFGDSILGQSKHDIKERMLEEMERLIR</sequence>
<dbReference type="OrthoDB" id="3878146at2759"/>